<comment type="caution">
    <text evidence="2">The sequence shown here is derived from an EMBL/GenBank/DDBJ whole genome shotgun (WGS) entry which is preliminary data.</text>
</comment>
<dbReference type="EMBL" id="WBMP01000009">
    <property type="protein sequence ID" value="KAE8545335.1"/>
    <property type="molecule type" value="Genomic_DNA"/>
</dbReference>
<dbReference type="Pfam" id="PF08291">
    <property type="entry name" value="Peptidase_M15_3"/>
    <property type="match status" value="1"/>
</dbReference>
<dbReference type="SUPFAM" id="SSF55166">
    <property type="entry name" value="Hedgehog/DD-peptidase"/>
    <property type="match status" value="1"/>
</dbReference>
<name>A0A833JSF9_MARNT</name>
<dbReference type="InterPro" id="IPR009045">
    <property type="entry name" value="Zn_M74/Hedgehog-like"/>
</dbReference>
<evidence type="ECO:0000259" key="1">
    <source>
        <dbReference type="Pfam" id="PF08291"/>
    </source>
</evidence>
<dbReference type="AlphaFoldDB" id="A0A833JSF9"/>
<evidence type="ECO:0000313" key="3">
    <source>
        <dbReference type="Proteomes" id="UP000469950"/>
    </source>
</evidence>
<organism evidence="2 3">
    <name type="scientific">Marinobacter nauticus</name>
    <name type="common">Marinobacter hydrocarbonoclasticus</name>
    <name type="synonym">Marinobacter aquaeolei</name>
    <dbReference type="NCBI Taxonomy" id="2743"/>
    <lineage>
        <taxon>Bacteria</taxon>
        <taxon>Pseudomonadati</taxon>
        <taxon>Pseudomonadota</taxon>
        <taxon>Gammaproteobacteria</taxon>
        <taxon>Pseudomonadales</taxon>
        <taxon>Marinobacteraceae</taxon>
        <taxon>Marinobacter</taxon>
    </lineage>
</organism>
<gene>
    <name evidence="2" type="ORF">F6453_2307</name>
</gene>
<protein>
    <recommendedName>
        <fullName evidence="1">Peptidase M15A C-terminal domain-containing protein</fullName>
    </recommendedName>
</protein>
<dbReference type="Gene3D" id="3.30.1380.10">
    <property type="match status" value="1"/>
</dbReference>
<proteinExistence type="predicted"/>
<feature type="domain" description="Peptidase M15A C-terminal" evidence="1">
    <location>
        <begin position="3"/>
        <end position="59"/>
    </location>
</feature>
<sequence length="82" mass="9484">MRYFKPSEFNCPCCGDGFDHMSQELLIHLDAARHMAGIPFVISSAYRRENHNADVGGVRAFSVEKHRITPRDLWILKPWLAR</sequence>
<evidence type="ECO:0000313" key="2">
    <source>
        <dbReference type="EMBL" id="KAE8545335.1"/>
    </source>
</evidence>
<dbReference type="InterPro" id="IPR013230">
    <property type="entry name" value="Peptidase_M15A_C"/>
</dbReference>
<dbReference type="RefSeq" id="WP_153740896.1">
    <property type="nucleotide sequence ID" value="NZ_WBMP01000009.1"/>
</dbReference>
<reference evidence="2 3" key="1">
    <citation type="submission" date="2019-10" db="EMBL/GenBank/DDBJ databases">
        <title>Draft genome sequence of Marinobacter hydrocarbonoclasticus NCT7M from the microbiome of the marine copepod.</title>
        <authorList>
            <person name="Nuttall R."/>
            <person name="Sharma G."/>
            <person name="Moisander P."/>
        </authorList>
    </citation>
    <scope>NUCLEOTIDE SEQUENCE [LARGE SCALE GENOMIC DNA]</scope>
    <source>
        <strain evidence="2 3">NCT7M</strain>
    </source>
</reference>
<dbReference type="Proteomes" id="UP000469950">
    <property type="component" value="Unassembled WGS sequence"/>
</dbReference>
<accession>A0A833JSF9</accession>